<dbReference type="InterPro" id="IPR011048">
    <property type="entry name" value="Haem_d1_sf"/>
</dbReference>
<evidence type="ECO:0000256" key="1">
    <source>
        <dbReference type="SAM" id="SignalP"/>
    </source>
</evidence>
<dbReference type="PhylomeDB" id="A0A167Q1L0"/>
<dbReference type="Proteomes" id="UP000076449">
    <property type="component" value="Chromosome IV"/>
</dbReference>
<accession>A0A167Q1L0</accession>
<reference evidence="2" key="1">
    <citation type="journal article" date="2014" name="Genome Announc.">
        <title>Complete sequencing and chromosome-scale genome assembly of the industrial progenitor strain P2niaD18 from the penicillin producer Penicillium chrysogenum.</title>
        <authorList>
            <person name="Specht T."/>
            <person name="Dahlmann T.A."/>
            <person name="Zadra I."/>
            <person name="Kurnsteiner H."/>
            <person name="Kuck U."/>
        </authorList>
    </citation>
    <scope>NUCLEOTIDE SEQUENCE [LARGE SCALE GENOMIC DNA]</scope>
    <source>
        <strain evidence="2">P2niaD18</strain>
    </source>
</reference>
<name>A0A167Q1L0_PENCH</name>
<organism evidence="2">
    <name type="scientific">Penicillium chrysogenum</name>
    <name type="common">Penicillium notatum</name>
    <dbReference type="NCBI Taxonomy" id="5076"/>
    <lineage>
        <taxon>Eukaryota</taxon>
        <taxon>Fungi</taxon>
        <taxon>Dikarya</taxon>
        <taxon>Ascomycota</taxon>
        <taxon>Pezizomycotina</taxon>
        <taxon>Eurotiomycetes</taxon>
        <taxon>Eurotiomycetidae</taxon>
        <taxon>Eurotiales</taxon>
        <taxon>Aspergillaceae</taxon>
        <taxon>Penicillium</taxon>
        <taxon>Penicillium chrysogenum species complex</taxon>
    </lineage>
</organism>
<dbReference type="Gene3D" id="2.130.10.10">
    <property type="entry name" value="YVTN repeat-like/Quinoprotein amine dehydrogenase"/>
    <property type="match status" value="1"/>
</dbReference>
<feature type="signal peptide" evidence="1">
    <location>
        <begin position="1"/>
        <end position="22"/>
    </location>
</feature>
<sequence length="396" mass="42608">MLSRTFKSVVIALAFGAITASAQDFDDPIPSRRLTEYQMPPATQTHEFARVPDTNLVLLSQMSNSNLVKIQLDPTTEEFVALHSFPMGKDSGSGLHGVWPSTVYPGKVWLSLQLENKLLLVDPGKESWTTPTILQTIDIPAPGNGPHCVFEIGNRVWAGLKEESKQTNKYYVFSADVSNPTDYTLYECLDSPVFIKEEPTTGLIYVTQDRDSSIMRIDVSTGETEQLPIPPSVGNTAVGMTTAYGPMSGVWFTLAGNATGGTGAFGHIGSDGEMRFFQLRNPLGVNAALLHLADATTEDGGPALWLLSTSLLSNASSDALIHVTFDAGVTSIAGEEYISMLTQNSKVHRVVALNSTVLVSELSTFALAQLSYSNTVAGQWQPRESVGGSAVNAEGW</sequence>
<dbReference type="SUPFAM" id="SSF51004">
    <property type="entry name" value="C-terminal (heme d1) domain of cytochrome cd1-nitrite reductase"/>
    <property type="match status" value="1"/>
</dbReference>
<keyword evidence="1" id="KW-0732">Signal</keyword>
<proteinExistence type="predicted"/>
<dbReference type="InterPro" id="IPR015943">
    <property type="entry name" value="WD40/YVTN_repeat-like_dom_sf"/>
</dbReference>
<gene>
    <name evidence="2" type="ORF">EN45_112870</name>
</gene>
<protein>
    <submittedName>
        <fullName evidence="2">Uncharacterized protein</fullName>
    </submittedName>
</protein>
<evidence type="ECO:0000313" key="2">
    <source>
        <dbReference type="EMBL" id="KZN84168.1"/>
    </source>
</evidence>
<dbReference type="EMBL" id="CM002801">
    <property type="protein sequence ID" value="KZN84168.1"/>
    <property type="molecule type" value="Genomic_DNA"/>
</dbReference>
<feature type="chain" id="PRO_5007891382" evidence="1">
    <location>
        <begin position="23"/>
        <end position="396"/>
    </location>
</feature>
<dbReference type="AlphaFoldDB" id="A0A167Q1L0"/>